<evidence type="ECO:0000313" key="4">
    <source>
        <dbReference type="Proteomes" id="UP000823405"/>
    </source>
</evidence>
<gene>
    <name evidence="3" type="ORF">BGZ97_005683</name>
</gene>
<dbReference type="Proteomes" id="UP000823405">
    <property type="component" value="Unassembled WGS sequence"/>
</dbReference>
<keyword evidence="2" id="KW-1133">Transmembrane helix</keyword>
<keyword evidence="2" id="KW-0812">Transmembrane</keyword>
<keyword evidence="2" id="KW-0472">Membrane</keyword>
<dbReference type="OrthoDB" id="2443767at2759"/>
<dbReference type="AlphaFoldDB" id="A0A9P6QV12"/>
<dbReference type="EMBL" id="JAAAIN010002544">
    <property type="protein sequence ID" value="KAG0292164.1"/>
    <property type="molecule type" value="Genomic_DNA"/>
</dbReference>
<evidence type="ECO:0000256" key="2">
    <source>
        <dbReference type="SAM" id="Phobius"/>
    </source>
</evidence>
<evidence type="ECO:0000256" key="1">
    <source>
        <dbReference type="SAM" id="MobiDB-lite"/>
    </source>
</evidence>
<keyword evidence="4" id="KW-1185">Reference proteome</keyword>
<reference evidence="3" key="1">
    <citation type="journal article" date="2020" name="Fungal Divers.">
        <title>Resolving the Mortierellaceae phylogeny through synthesis of multi-gene phylogenetics and phylogenomics.</title>
        <authorList>
            <person name="Vandepol N."/>
            <person name="Liber J."/>
            <person name="Desiro A."/>
            <person name="Na H."/>
            <person name="Kennedy M."/>
            <person name="Barry K."/>
            <person name="Grigoriev I.V."/>
            <person name="Miller A.N."/>
            <person name="O'Donnell K."/>
            <person name="Stajich J.E."/>
            <person name="Bonito G."/>
        </authorList>
    </citation>
    <scope>NUCLEOTIDE SEQUENCE</scope>
    <source>
        <strain evidence="3">NVP60</strain>
    </source>
</reference>
<feature type="non-terminal residue" evidence="3">
    <location>
        <position position="1"/>
    </location>
</feature>
<comment type="caution">
    <text evidence="3">The sequence shown here is derived from an EMBL/GenBank/DDBJ whole genome shotgun (WGS) entry which is preliminary data.</text>
</comment>
<sequence>PSMFPKSKSYTIDDLAKSTTILGPRVSFEADLTDLDIFVPIGPGTGNSSFALAKKGSKMFIVGHNGGFGYMQTMNNVTVPDLLRSVPNPSSLPGITLAMQSSSPASSLSTGTIVGIVVGVIVHVAGIILLLVWKYCIRRNEDDEITAGTVDKEAPVSEGDGVSISSEKFRDNDGSINLYLEGKYAYSSYPDWRTRSTDMLPMAPIAPVPVHLQAELVMLQEQMRDVQGRIQAATQFSSHPRPSVVTTVSYRDELIESDVSEPGLELSSTTSKEPHEPPIFAQPAGSAHIADIHTPSAPAYSSVIS</sequence>
<feature type="transmembrane region" description="Helical" evidence="2">
    <location>
        <begin position="113"/>
        <end position="133"/>
    </location>
</feature>
<protein>
    <submittedName>
        <fullName evidence="3">Uncharacterized protein</fullName>
    </submittedName>
</protein>
<name>A0A9P6QV12_9FUNG</name>
<evidence type="ECO:0000313" key="3">
    <source>
        <dbReference type="EMBL" id="KAG0292164.1"/>
    </source>
</evidence>
<feature type="region of interest" description="Disordered" evidence="1">
    <location>
        <begin position="259"/>
        <end position="282"/>
    </location>
</feature>
<accession>A0A9P6QV12</accession>
<proteinExistence type="predicted"/>
<organism evidence="3 4">
    <name type="scientific">Linnemannia gamsii</name>
    <dbReference type="NCBI Taxonomy" id="64522"/>
    <lineage>
        <taxon>Eukaryota</taxon>
        <taxon>Fungi</taxon>
        <taxon>Fungi incertae sedis</taxon>
        <taxon>Mucoromycota</taxon>
        <taxon>Mortierellomycotina</taxon>
        <taxon>Mortierellomycetes</taxon>
        <taxon>Mortierellales</taxon>
        <taxon>Mortierellaceae</taxon>
        <taxon>Linnemannia</taxon>
    </lineage>
</organism>